<dbReference type="EMBL" id="JBANQN010000006">
    <property type="protein sequence ID" value="KAK6787749.1"/>
    <property type="molecule type" value="Genomic_DNA"/>
</dbReference>
<keyword evidence="2" id="KW-1185">Reference proteome</keyword>
<name>A0AAN8YCB0_SOLBU</name>
<evidence type="ECO:0008006" key="3">
    <source>
        <dbReference type="Google" id="ProtNLM"/>
    </source>
</evidence>
<evidence type="ECO:0000313" key="1">
    <source>
        <dbReference type="EMBL" id="KAK6787749.1"/>
    </source>
</evidence>
<gene>
    <name evidence="1" type="ORF">RDI58_016274</name>
</gene>
<sequence length="190" mass="22149">MEEILVDILNKLSVNCDGLFLIGIWTDRHVEQPAGLVIWNPSTRQSIRRPHSKFSLQIGYDDDDDDGDRGLTYLVCVISFNISDEMYGEISLPEIISFQLTLSQFNKAELEVDVHVGVSELRGMLGVYYKDDNNYNLWAMQKYGIKDSWMKLFTIVIDIKPKYTFSDDRVLLCFDKMNWLTPNRMRTEYI</sequence>
<organism evidence="1 2">
    <name type="scientific">Solanum bulbocastanum</name>
    <name type="common">Wild potato</name>
    <dbReference type="NCBI Taxonomy" id="147425"/>
    <lineage>
        <taxon>Eukaryota</taxon>
        <taxon>Viridiplantae</taxon>
        <taxon>Streptophyta</taxon>
        <taxon>Embryophyta</taxon>
        <taxon>Tracheophyta</taxon>
        <taxon>Spermatophyta</taxon>
        <taxon>Magnoliopsida</taxon>
        <taxon>eudicotyledons</taxon>
        <taxon>Gunneridae</taxon>
        <taxon>Pentapetalae</taxon>
        <taxon>asterids</taxon>
        <taxon>lamiids</taxon>
        <taxon>Solanales</taxon>
        <taxon>Solanaceae</taxon>
        <taxon>Solanoideae</taxon>
        <taxon>Solaneae</taxon>
        <taxon>Solanum</taxon>
    </lineage>
</organism>
<dbReference type="Proteomes" id="UP001371456">
    <property type="component" value="Unassembled WGS sequence"/>
</dbReference>
<proteinExistence type="predicted"/>
<dbReference type="AlphaFoldDB" id="A0AAN8YCB0"/>
<protein>
    <recommendedName>
        <fullName evidence="3">F-box associated domain-containing protein</fullName>
    </recommendedName>
</protein>
<accession>A0AAN8YCB0</accession>
<evidence type="ECO:0000313" key="2">
    <source>
        <dbReference type="Proteomes" id="UP001371456"/>
    </source>
</evidence>
<reference evidence="1 2" key="1">
    <citation type="submission" date="2024-02" db="EMBL/GenBank/DDBJ databases">
        <title>de novo genome assembly of Solanum bulbocastanum strain 11H21.</title>
        <authorList>
            <person name="Hosaka A.J."/>
        </authorList>
    </citation>
    <scope>NUCLEOTIDE SEQUENCE [LARGE SCALE GENOMIC DNA]</scope>
    <source>
        <tissue evidence="1">Young leaves</tissue>
    </source>
</reference>
<comment type="caution">
    <text evidence="1">The sequence shown here is derived from an EMBL/GenBank/DDBJ whole genome shotgun (WGS) entry which is preliminary data.</text>
</comment>